<protein>
    <submittedName>
        <fullName evidence="9">Uncharacterized protein</fullName>
    </submittedName>
</protein>
<feature type="repeat" description="Solcar" evidence="5">
    <location>
        <begin position="43"/>
        <end position="142"/>
    </location>
</feature>
<evidence type="ECO:0000313" key="9">
    <source>
        <dbReference type="EMBL" id="KAG6785505.1"/>
    </source>
</evidence>
<feature type="transmembrane region" description="Helical" evidence="8">
    <location>
        <begin position="160"/>
        <end position="179"/>
    </location>
</feature>
<dbReference type="OrthoDB" id="2019556at2759"/>
<dbReference type="GO" id="GO:0006862">
    <property type="term" value="P:nucleotide transport"/>
    <property type="evidence" value="ECO:0007669"/>
    <property type="project" value="InterPro"/>
</dbReference>
<feature type="repeat" description="Solcar" evidence="5">
    <location>
        <begin position="160"/>
        <end position="282"/>
    </location>
</feature>
<accession>A0A8X8AEH8</accession>
<dbReference type="Proteomes" id="UP000886885">
    <property type="component" value="Chromosome 2A"/>
</dbReference>
<evidence type="ECO:0000256" key="8">
    <source>
        <dbReference type="SAM" id="Phobius"/>
    </source>
</evidence>
<dbReference type="PANTHER" id="PTHR45683">
    <property type="entry name" value="MITOCHONDRIAL NICOTINAMIDE ADENINE DINUCLEOTIDE TRANSPORTER 1-RELATED-RELATED"/>
    <property type="match status" value="1"/>
</dbReference>
<evidence type="ECO:0000313" key="10">
    <source>
        <dbReference type="Proteomes" id="UP000886885"/>
    </source>
</evidence>
<sequence length="359" mass="38969">MSSNSNAVANGLAGAGGGIVAQIITYPLQTVLNSTAAHTHTLLLPVLTGLITVCSSPLFLSSSTSLSVVNTRQQTERIDKKKKQPQTPSKRSGTTTGTLLQILQVVRSEGWGGLYSGLKPSLLGTAASQGIYYYFYQVFKNKAESIATVRKARGLGDGTVGMFSWLVVAAIAGSLNVLLTNPIWVLVTRMQTQTQAERKIIEGKKQALLREASERSSIDSTLQEKLAELDSIKPHPYGTLQAAREVYIEAGITGFWKGIIPTLIMVCNPSIQFMIYESSSKHLRAKRSTNKQGYKNVTALEVFLLGALAKLGATVSTYPLLVVKSRLQAKQEIGGNNLLRYSGLLSDTQRHNGNKLFYF</sequence>
<feature type="transmembrane region" description="Helical" evidence="8">
    <location>
        <begin position="40"/>
        <end position="60"/>
    </location>
</feature>
<proteinExistence type="inferred from homology"/>
<evidence type="ECO:0000256" key="2">
    <source>
        <dbReference type="ARBA" id="ARBA00022448"/>
    </source>
</evidence>
<keyword evidence="5 8" id="KW-0472">Membrane</keyword>
<keyword evidence="3" id="KW-0677">Repeat</keyword>
<evidence type="ECO:0000256" key="6">
    <source>
        <dbReference type="RuleBase" id="RU000488"/>
    </source>
</evidence>
<comment type="caution">
    <text evidence="9">The sequence shown here is derived from an EMBL/GenBank/DDBJ whole genome shotgun (WGS) entry which is preliminary data.</text>
</comment>
<dbReference type="GO" id="GO:0016020">
    <property type="term" value="C:membrane"/>
    <property type="evidence" value="ECO:0007669"/>
    <property type="project" value="UniProtKB-UniRule"/>
</dbReference>
<feature type="transmembrane region" description="Helical" evidence="8">
    <location>
        <begin position="7"/>
        <end position="28"/>
    </location>
</feature>
<comment type="similarity">
    <text evidence="1 6">Belongs to the mitochondrial carrier (TC 2.A.29) family.</text>
</comment>
<evidence type="ECO:0000256" key="4">
    <source>
        <dbReference type="ARBA" id="ARBA00022989"/>
    </source>
</evidence>
<name>A0A8X8AEH8_POPTO</name>
<evidence type="ECO:0000256" key="7">
    <source>
        <dbReference type="SAM" id="MobiDB-lite"/>
    </source>
</evidence>
<dbReference type="InterPro" id="IPR018108">
    <property type="entry name" value="MCP_transmembrane"/>
</dbReference>
<dbReference type="AlphaFoldDB" id="A0A8X8AEH8"/>
<keyword evidence="10" id="KW-1185">Reference proteome</keyword>
<feature type="transmembrane region" description="Helical" evidence="8">
    <location>
        <begin position="255"/>
        <end position="276"/>
    </location>
</feature>
<dbReference type="PROSITE" id="PS50920">
    <property type="entry name" value="SOLCAR"/>
    <property type="match status" value="2"/>
</dbReference>
<gene>
    <name evidence="9" type="ORF">POTOM_007066</name>
</gene>
<evidence type="ECO:0000256" key="5">
    <source>
        <dbReference type="PROSITE-ProRule" id="PRU00282"/>
    </source>
</evidence>
<reference evidence="9" key="1">
    <citation type="journal article" date="2020" name="bioRxiv">
        <title>Hybrid origin of Populus tomentosa Carr. identified through genome sequencing and phylogenomic analysis.</title>
        <authorList>
            <person name="An X."/>
            <person name="Gao K."/>
            <person name="Chen Z."/>
            <person name="Li J."/>
            <person name="Yang X."/>
            <person name="Yang X."/>
            <person name="Zhou J."/>
            <person name="Guo T."/>
            <person name="Zhao T."/>
            <person name="Huang S."/>
            <person name="Miao D."/>
            <person name="Khan W.U."/>
            <person name="Rao P."/>
            <person name="Ye M."/>
            <person name="Lei B."/>
            <person name="Liao W."/>
            <person name="Wang J."/>
            <person name="Ji L."/>
            <person name="Li Y."/>
            <person name="Guo B."/>
            <person name="Mustafa N.S."/>
            <person name="Li S."/>
            <person name="Yun Q."/>
            <person name="Keller S.R."/>
            <person name="Mao J."/>
            <person name="Zhang R."/>
            <person name="Strauss S.H."/>
        </authorList>
    </citation>
    <scope>NUCLEOTIDE SEQUENCE</scope>
    <source>
        <strain evidence="9">GM15</strain>
        <tissue evidence="9">Leaf</tissue>
    </source>
</reference>
<evidence type="ECO:0000256" key="1">
    <source>
        <dbReference type="ARBA" id="ARBA00006375"/>
    </source>
</evidence>
<keyword evidence="2 6" id="KW-0813">Transport</keyword>
<evidence type="ECO:0000256" key="3">
    <source>
        <dbReference type="ARBA" id="ARBA00022737"/>
    </source>
</evidence>
<feature type="transmembrane region" description="Helical" evidence="8">
    <location>
        <begin position="297"/>
        <end position="321"/>
    </location>
</feature>
<feature type="region of interest" description="Disordered" evidence="7">
    <location>
        <begin position="71"/>
        <end position="94"/>
    </location>
</feature>
<dbReference type="GO" id="GO:0055085">
    <property type="term" value="P:transmembrane transport"/>
    <property type="evidence" value="ECO:0007669"/>
    <property type="project" value="InterPro"/>
</dbReference>
<organism evidence="9 10">
    <name type="scientific">Populus tomentosa</name>
    <name type="common">Chinese white poplar</name>
    <dbReference type="NCBI Taxonomy" id="118781"/>
    <lineage>
        <taxon>Eukaryota</taxon>
        <taxon>Viridiplantae</taxon>
        <taxon>Streptophyta</taxon>
        <taxon>Embryophyta</taxon>
        <taxon>Tracheophyta</taxon>
        <taxon>Spermatophyta</taxon>
        <taxon>Magnoliopsida</taxon>
        <taxon>eudicotyledons</taxon>
        <taxon>Gunneridae</taxon>
        <taxon>Pentapetalae</taxon>
        <taxon>rosids</taxon>
        <taxon>fabids</taxon>
        <taxon>Malpighiales</taxon>
        <taxon>Salicaceae</taxon>
        <taxon>Saliceae</taxon>
        <taxon>Populus</taxon>
    </lineage>
</organism>
<keyword evidence="5 6" id="KW-0812">Transmembrane</keyword>
<dbReference type="Pfam" id="PF00153">
    <property type="entry name" value="Mito_carr"/>
    <property type="match status" value="3"/>
</dbReference>
<dbReference type="EMBL" id="JAAWWB010000003">
    <property type="protein sequence ID" value="KAG6785505.1"/>
    <property type="molecule type" value="Genomic_DNA"/>
</dbReference>
<keyword evidence="4 8" id="KW-1133">Transmembrane helix</keyword>
<dbReference type="InterPro" id="IPR044712">
    <property type="entry name" value="SLC25A32-like"/>
</dbReference>